<gene>
    <name evidence="3" type="ORF">COEREDRAFT_79028</name>
</gene>
<evidence type="ECO:0000259" key="2">
    <source>
        <dbReference type="Pfam" id="PF03427"/>
    </source>
</evidence>
<evidence type="ECO:0000256" key="1">
    <source>
        <dbReference type="SAM" id="MobiDB-lite"/>
    </source>
</evidence>
<dbReference type="GO" id="GO:0008061">
    <property type="term" value="F:chitin binding"/>
    <property type="evidence" value="ECO:0007669"/>
    <property type="project" value="InterPro"/>
</dbReference>
<organism evidence="3 4">
    <name type="scientific">Coemansia reversa (strain ATCC 12441 / NRRL 1564)</name>
    <dbReference type="NCBI Taxonomy" id="763665"/>
    <lineage>
        <taxon>Eukaryota</taxon>
        <taxon>Fungi</taxon>
        <taxon>Fungi incertae sedis</taxon>
        <taxon>Zoopagomycota</taxon>
        <taxon>Kickxellomycotina</taxon>
        <taxon>Kickxellomycetes</taxon>
        <taxon>Kickxellales</taxon>
        <taxon>Kickxellaceae</taxon>
        <taxon>Coemansia</taxon>
    </lineage>
</organism>
<reference evidence="3 4" key="1">
    <citation type="journal article" date="2015" name="Genome Biol. Evol.">
        <title>Phylogenomic analyses indicate that early fungi evolved digesting cell walls of algal ancestors of land plants.</title>
        <authorList>
            <person name="Chang Y."/>
            <person name="Wang S."/>
            <person name="Sekimoto S."/>
            <person name="Aerts A.L."/>
            <person name="Choi C."/>
            <person name="Clum A."/>
            <person name="LaButti K.M."/>
            <person name="Lindquist E.A."/>
            <person name="Yee Ngan C."/>
            <person name="Ohm R.A."/>
            <person name="Salamov A.A."/>
            <person name="Grigoriev I.V."/>
            <person name="Spatafora J.W."/>
            <person name="Berbee M.L."/>
        </authorList>
    </citation>
    <scope>NUCLEOTIDE SEQUENCE [LARGE SCALE GENOMIC DNA]</scope>
    <source>
        <strain evidence="3 4">NRRL 1564</strain>
    </source>
</reference>
<feature type="compositionally biased region" description="Basic and acidic residues" evidence="1">
    <location>
        <begin position="233"/>
        <end position="245"/>
    </location>
</feature>
<protein>
    <recommendedName>
        <fullName evidence="2">Carbohydrate-binding module family 19 domain-containing protein</fullName>
    </recommendedName>
</protein>
<dbReference type="InterPro" id="IPR005089">
    <property type="entry name" value="CBM19"/>
</dbReference>
<dbReference type="AlphaFoldDB" id="A0A2G5BL86"/>
<name>A0A2G5BL86_COERN</name>
<sequence length="385" mass="40656">MTTPISFDGILCKSNAPWPEPVANWTAGQDIKVQFQPGGAPHGGGHCQFSLSYDGGKSFVVIHEELRYCFVGGPSKDSGITNTSYTFNIPKNIPNSNSAIFAWSWVNAIGNREFYMNCADVTITGGSSTSYTGKQMVIANHNGYPNIPEFQGNYDTGIDLYQNAKNITVSVMEPSTENTDNGYSVISAPGESTDYTTLATSVGGDLSSNTIETPVKCVNPEPQPGSSSSATEDANKCKLDSETKTSDSSSTPDDEEYCGIETISSTPSAYSSISTDISFSISSSSSAYSDIPDTAAIPANYSATTMEIPDKNANVQTGAINTDQPYSGVPDSVGSTCSSNQTIRCSLSGNGALEQCVHGRWIETSCGPGTQCMDNNGSVYCGWGK</sequence>
<evidence type="ECO:0000313" key="3">
    <source>
        <dbReference type="EMBL" id="PIA19751.1"/>
    </source>
</evidence>
<dbReference type="PANTHER" id="PTHR36182:SF1">
    <property type="entry name" value="PROTEIN, PUTATIVE (AFU_ORTHOLOGUE AFUA_6G10930)-RELATED"/>
    <property type="match status" value="1"/>
</dbReference>
<feature type="region of interest" description="Disordered" evidence="1">
    <location>
        <begin position="201"/>
        <end position="258"/>
    </location>
</feature>
<dbReference type="GO" id="GO:0006032">
    <property type="term" value="P:chitin catabolic process"/>
    <property type="evidence" value="ECO:0007669"/>
    <property type="project" value="InterPro"/>
</dbReference>
<dbReference type="PANTHER" id="PTHR36182">
    <property type="entry name" value="PROTEIN, PUTATIVE (AFU_ORTHOLOGUE AFUA_6G10930)-RELATED"/>
    <property type="match status" value="1"/>
</dbReference>
<keyword evidence="4" id="KW-1185">Reference proteome</keyword>
<dbReference type="EMBL" id="KZ303486">
    <property type="protein sequence ID" value="PIA19751.1"/>
    <property type="molecule type" value="Genomic_DNA"/>
</dbReference>
<dbReference type="Pfam" id="PF03427">
    <property type="entry name" value="CBM_19"/>
    <property type="match status" value="1"/>
</dbReference>
<dbReference type="Proteomes" id="UP000242474">
    <property type="component" value="Unassembled WGS sequence"/>
</dbReference>
<feature type="compositionally biased region" description="Polar residues" evidence="1">
    <location>
        <begin position="201"/>
        <end position="212"/>
    </location>
</feature>
<evidence type="ECO:0000313" key="4">
    <source>
        <dbReference type="Proteomes" id="UP000242474"/>
    </source>
</evidence>
<dbReference type="Gene3D" id="2.70.50.70">
    <property type="match status" value="1"/>
</dbReference>
<proteinExistence type="predicted"/>
<dbReference type="OrthoDB" id="2342176at2759"/>
<accession>A0A2G5BL86</accession>
<feature type="domain" description="Carbohydrate-binding module family 19" evidence="2">
    <location>
        <begin position="333"/>
        <end position="374"/>
    </location>
</feature>